<sequence length="103" mass="11107">MGTNGEAVLRLGIGRDHGKSLLPTVKVNNTTLTVPADFRGYDQIQGKKYSGRDNYFGVIEIPVPLVTLQTSNTITVNFSDTGGFVSTAALQVFTTSKLLTRSQ</sequence>
<dbReference type="Gene3D" id="2.60.120.1200">
    <property type="match status" value="1"/>
</dbReference>
<evidence type="ECO:0000313" key="2">
    <source>
        <dbReference type="EMBL" id="MCI2283959.1"/>
    </source>
</evidence>
<dbReference type="Proteomes" id="UP001139646">
    <property type="component" value="Unassembled WGS sequence"/>
</dbReference>
<organism evidence="2 3">
    <name type="scientific">Colwellia maritima</name>
    <dbReference type="NCBI Taxonomy" id="2912588"/>
    <lineage>
        <taxon>Bacteria</taxon>
        <taxon>Pseudomonadati</taxon>
        <taxon>Pseudomonadota</taxon>
        <taxon>Gammaproteobacteria</taxon>
        <taxon>Alteromonadales</taxon>
        <taxon>Colwelliaceae</taxon>
        <taxon>Colwellia</taxon>
    </lineage>
</organism>
<name>A0ABS9X1A9_9GAMM</name>
<dbReference type="Pfam" id="PF18040">
    <property type="entry name" value="BPA_C"/>
    <property type="match status" value="1"/>
</dbReference>
<dbReference type="RefSeq" id="WP_242286330.1">
    <property type="nucleotide sequence ID" value="NZ_JAKKSL010000002.1"/>
</dbReference>
<accession>A0ABS9X1A9</accession>
<evidence type="ECO:0000313" key="3">
    <source>
        <dbReference type="Proteomes" id="UP001139646"/>
    </source>
</evidence>
<dbReference type="EMBL" id="JAKKSL010000002">
    <property type="protein sequence ID" value="MCI2283959.1"/>
    <property type="molecule type" value="Genomic_DNA"/>
</dbReference>
<feature type="domain" description="Beta-porphyranase A C-terminal" evidence="1">
    <location>
        <begin position="3"/>
        <end position="93"/>
    </location>
</feature>
<proteinExistence type="predicted"/>
<keyword evidence="3" id="KW-1185">Reference proteome</keyword>
<evidence type="ECO:0000259" key="1">
    <source>
        <dbReference type="Pfam" id="PF18040"/>
    </source>
</evidence>
<comment type="caution">
    <text evidence="2">The sequence shown here is derived from an EMBL/GenBank/DDBJ whole genome shotgun (WGS) entry which is preliminary data.</text>
</comment>
<gene>
    <name evidence="2" type="ORF">L3081_11795</name>
</gene>
<dbReference type="InterPro" id="IPR041224">
    <property type="entry name" value="BPA_C"/>
</dbReference>
<reference evidence="2" key="1">
    <citation type="submission" date="2022-01" db="EMBL/GenBank/DDBJ databases">
        <title>Colwellia maritima, isolated from seawater.</title>
        <authorList>
            <person name="Kristyanto S."/>
            <person name="Jung J."/>
            <person name="Jeon C.O."/>
        </authorList>
    </citation>
    <scope>NUCLEOTIDE SEQUENCE</scope>
    <source>
        <strain evidence="2">MSW7</strain>
    </source>
</reference>
<protein>
    <recommendedName>
        <fullName evidence="1">Beta-porphyranase A C-terminal domain-containing protein</fullName>
    </recommendedName>
</protein>